<gene>
    <name evidence="2" type="ORF">EYD46_03590</name>
</gene>
<dbReference type="GO" id="GO:0008218">
    <property type="term" value="P:bioluminescence"/>
    <property type="evidence" value="ECO:0007669"/>
    <property type="project" value="InterPro"/>
</dbReference>
<organism evidence="2 3">
    <name type="scientific">Hyunsoonleella pacifica</name>
    <dbReference type="NCBI Taxonomy" id="1080224"/>
    <lineage>
        <taxon>Bacteria</taxon>
        <taxon>Pseudomonadati</taxon>
        <taxon>Bacteroidota</taxon>
        <taxon>Flavobacteriia</taxon>
        <taxon>Flavobacteriales</taxon>
        <taxon>Flavobacteriaceae</taxon>
    </lineage>
</organism>
<evidence type="ECO:0000256" key="1">
    <source>
        <dbReference type="ARBA" id="ARBA00022857"/>
    </source>
</evidence>
<dbReference type="GO" id="GO:0003995">
    <property type="term" value="F:acyl-CoA dehydrogenase activity"/>
    <property type="evidence" value="ECO:0007669"/>
    <property type="project" value="InterPro"/>
</dbReference>
<dbReference type="AlphaFoldDB" id="A0A4Q9FRC8"/>
<dbReference type="InterPro" id="IPR016161">
    <property type="entry name" value="Ald_DH/histidinol_DH"/>
</dbReference>
<evidence type="ECO:0000313" key="2">
    <source>
        <dbReference type="EMBL" id="TBN17934.1"/>
    </source>
</evidence>
<dbReference type="SUPFAM" id="SSF53720">
    <property type="entry name" value="ALDH-like"/>
    <property type="match status" value="1"/>
</dbReference>
<dbReference type="EMBL" id="SIRS01000002">
    <property type="protein sequence ID" value="TBN17934.1"/>
    <property type="molecule type" value="Genomic_DNA"/>
</dbReference>
<dbReference type="OrthoDB" id="1522941at2"/>
<proteinExistence type="predicted"/>
<keyword evidence="3" id="KW-1185">Reference proteome</keyword>
<dbReference type="InterPro" id="IPR008670">
    <property type="entry name" value="CoA_reduct_LuxC"/>
</dbReference>
<keyword evidence="1" id="KW-0521">NADP</keyword>
<dbReference type="RefSeq" id="WP_130936224.1">
    <property type="nucleotide sequence ID" value="NZ_BMEE01000001.1"/>
</dbReference>
<dbReference type="Proteomes" id="UP000292372">
    <property type="component" value="Unassembled WGS sequence"/>
</dbReference>
<dbReference type="Pfam" id="PF05893">
    <property type="entry name" value="LuxC"/>
    <property type="match status" value="1"/>
</dbReference>
<evidence type="ECO:0000313" key="3">
    <source>
        <dbReference type="Proteomes" id="UP000292372"/>
    </source>
</evidence>
<sequence>MQLQDRINAFVKLGDFIRQFSNTNIQKDNKVEHNDLFFDGFKHQLKLAEEHNGWFTTENLRYALNSWAIALTQEQLTKWLQPYKISGLTPKTVAVIMAGNIPLVGFHDFLAVLITGHQVLVKQSSNDKHLLPFLAKYLEYVAPEFKGYINFTEKRLENFDAVIATGSNNTARYFEYYFKDKPSIIRNNRNSVAVLTGNESSEDLKNLSEDIFRYYGLGCRNVSKLFVPNGYDFKAFFEAMYHWHPIIEKAKYANNYDYNKAVYLMSEFDMLENGFFMIKEDKNYASPIATVFYEYYDTAESIKTKLIQDQDQIQCIVANGCIKNEVPFGATQKPQLWDYADSVDSVKFLLSI</sequence>
<comment type="caution">
    <text evidence="2">The sequence shown here is derived from an EMBL/GenBank/DDBJ whole genome shotgun (WGS) entry which is preliminary data.</text>
</comment>
<accession>A0A4Q9FRC8</accession>
<reference evidence="2 3" key="1">
    <citation type="journal article" date="2015" name="Int. J. Syst. Evol. Microbiol.">
        <title>Hyunsoonleella pacifica sp. nov., isolated from seawater of South Pacific Gyre.</title>
        <authorList>
            <person name="Gao X."/>
            <person name="Zhang Z."/>
            <person name="Dai X."/>
            <person name="Zhang X.H."/>
        </authorList>
    </citation>
    <scope>NUCLEOTIDE SEQUENCE [LARGE SCALE GENOMIC DNA]</scope>
    <source>
        <strain evidence="2 3">SW033</strain>
    </source>
</reference>
<protein>
    <submittedName>
        <fullName evidence="2">Acyl-CoA reductase</fullName>
    </submittedName>
</protein>
<name>A0A4Q9FRC8_9FLAO</name>